<dbReference type="AlphaFoldDB" id="A0A367ZN83"/>
<accession>A0A367ZN83</accession>
<keyword evidence="5" id="KW-0460">Magnesium</keyword>
<evidence type="ECO:0000313" key="8">
    <source>
        <dbReference type="Proteomes" id="UP000252355"/>
    </source>
</evidence>
<dbReference type="Gene3D" id="3.40.50.1010">
    <property type="entry name" value="5'-nuclease"/>
    <property type="match status" value="1"/>
</dbReference>
<feature type="domain" description="PIN" evidence="6">
    <location>
        <begin position="3"/>
        <end position="125"/>
    </location>
</feature>
<dbReference type="HAMAP" id="MF_00265">
    <property type="entry name" value="VapC_Nob1"/>
    <property type="match status" value="1"/>
</dbReference>
<dbReference type="InterPro" id="IPR022907">
    <property type="entry name" value="VapC_family"/>
</dbReference>
<dbReference type="EC" id="3.1.-.-" evidence="5"/>
<evidence type="ECO:0000256" key="1">
    <source>
        <dbReference type="ARBA" id="ARBA00022649"/>
    </source>
</evidence>
<dbReference type="Proteomes" id="UP000252355">
    <property type="component" value="Unassembled WGS sequence"/>
</dbReference>
<keyword evidence="5" id="KW-0800">Toxin</keyword>
<comment type="cofactor">
    <cofactor evidence="5">
        <name>Mg(2+)</name>
        <dbReference type="ChEBI" id="CHEBI:18420"/>
    </cofactor>
</comment>
<dbReference type="GO" id="GO:0016787">
    <property type="term" value="F:hydrolase activity"/>
    <property type="evidence" value="ECO:0007669"/>
    <property type="project" value="UniProtKB-KW"/>
</dbReference>
<keyword evidence="1 5" id="KW-1277">Toxin-antitoxin system</keyword>
<name>A0A367ZN83_9BACT</name>
<evidence type="ECO:0000256" key="3">
    <source>
        <dbReference type="ARBA" id="ARBA00022723"/>
    </source>
</evidence>
<sequence length="134" mass="15279">MADTNILVYAVDRCSRFHQRSLDFLTRHAGIYLPGKVLVEFYAVVTRAAIRPLSPAEALNAIAWFARSFPILHANSDSQRILWDLAQRYNPSGLRIHDFEIASIALAHRIERLATFNARDFASVRELQITDLQL</sequence>
<protein>
    <recommendedName>
        <fullName evidence="5">Ribonuclease VapC</fullName>
        <shortName evidence="5">RNase VapC</shortName>
        <ecNumber evidence="5">3.1.-.-</ecNumber>
    </recommendedName>
    <alternativeName>
        <fullName evidence="5">Toxin VapC</fullName>
    </alternativeName>
</protein>
<dbReference type="EMBL" id="QOQW01000018">
    <property type="protein sequence ID" value="RCK78832.1"/>
    <property type="molecule type" value="Genomic_DNA"/>
</dbReference>
<dbReference type="SUPFAM" id="SSF88723">
    <property type="entry name" value="PIN domain-like"/>
    <property type="match status" value="1"/>
</dbReference>
<feature type="binding site" evidence="5">
    <location>
        <position position="98"/>
    </location>
    <ligand>
        <name>Mg(2+)</name>
        <dbReference type="ChEBI" id="CHEBI:18420"/>
    </ligand>
</feature>
<dbReference type="GO" id="GO:0004540">
    <property type="term" value="F:RNA nuclease activity"/>
    <property type="evidence" value="ECO:0007669"/>
    <property type="project" value="InterPro"/>
</dbReference>
<dbReference type="GO" id="GO:0000287">
    <property type="term" value="F:magnesium ion binding"/>
    <property type="evidence" value="ECO:0007669"/>
    <property type="project" value="UniProtKB-UniRule"/>
</dbReference>
<organism evidence="7 8">
    <name type="scientific">Candidatus Ozemobacter sibiricus</name>
    <dbReference type="NCBI Taxonomy" id="2268124"/>
    <lineage>
        <taxon>Bacteria</taxon>
        <taxon>Candidatus Ozemobacteria</taxon>
        <taxon>Candidatus Ozemobacterales</taxon>
        <taxon>Candidatus Ozemobacteraceae</taxon>
        <taxon>Candidatus Ozemobacter</taxon>
    </lineage>
</organism>
<comment type="caution">
    <text evidence="7">The sequence shown here is derived from an EMBL/GenBank/DDBJ whole genome shotgun (WGS) entry which is preliminary data.</text>
</comment>
<comment type="similarity">
    <text evidence="5">Belongs to the PINc/VapC protein family.</text>
</comment>
<evidence type="ECO:0000259" key="6">
    <source>
        <dbReference type="Pfam" id="PF01850"/>
    </source>
</evidence>
<keyword evidence="4 5" id="KW-0378">Hydrolase</keyword>
<dbReference type="Pfam" id="PF01850">
    <property type="entry name" value="PIN"/>
    <property type="match status" value="1"/>
</dbReference>
<keyword evidence="3 5" id="KW-0479">Metal-binding</keyword>
<evidence type="ECO:0000256" key="5">
    <source>
        <dbReference type="HAMAP-Rule" id="MF_00265"/>
    </source>
</evidence>
<keyword evidence="2 5" id="KW-0540">Nuclease</keyword>
<feature type="binding site" evidence="5">
    <location>
        <position position="3"/>
    </location>
    <ligand>
        <name>Mg(2+)</name>
        <dbReference type="ChEBI" id="CHEBI:18420"/>
    </ligand>
</feature>
<dbReference type="InterPro" id="IPR002716">
    <property type="entry name" value="PIN_dom"/>
</dbReference>
<evidence type="ECO:0000313" key="7">
    <source>
        <dbReference type="EMBL" id="RCK78832.1"/>
    </source>
</evidence>
<gene>
    <name evidence="5" type="primary">vapC</name>
    <name evidence="7" type="ORF">OZSIB_0982</name>
</gene>
<proteinExistence type="inferred from homology"/>
<evidence type="ECO:0000256" key="4">
    <source>
        <dbReference type="ARBA" id="ARBA00022801"/>
    </source>
</evidence>
<dbReference type="GO" id="GO:0090729">
    <property type="term" value="F:toxin activity"/>
    <property type="evidence" value="ECO:0007669"/>
    <property type="project" value="UniProtKB-KW"/>
</dbReference>
<reference evidence="7 8" key="1">
    <citation type="submission" date="2018-05" db="EMBL/GenBank/DDBJ databases">
        <title>A metagenomic window into the 2 km-deep terrestrial subsurface aquifer revealed taxonomically and functionally diverse microbial community comprising novel uncultured bacterial lineages.</title>
        <authorList>
            <person name="Kadnikov V.V."/>
            <person name="Mardanov A.V."/>
            <person name="Beletsky A.V."/>
            <person name="Banks D."/>
            <person name="Pimenov N.V."/>
            <person name="Frank Y.A."/>
            <person name="Karnachuk O.V."/>
            <person name="Ravin N.V."/>
        </authorList>
    </citation>
    <scope>NUCLEOTIDE SEQUENCE [LARGE SCALE GENOMIC DNA]</scope>
    <source>
        <strain evidence="7">BY5</strain>
    </source>
</reference>
<evidence type="ECO:0000256" key="2">
    <source>
        <dbReference type="ARBA" id="ARBA00022722"/>
    </source>
</evidence>
<dbReference type="InterPro" id="IPR029060">
    <property type="entry name" value="PIN-like_dom_sf"/>
</dbReference>
<comment type="function">
    <text evidence="5">Toxic component of a toxin-antitoxin (TA) system. An RNase.</text>
</comment>